<dbReference type="HOGENOM" id="CLU_2605566_0_0_1"/>
<evidence type="ECO:0000313" key="2">
    <source>
        <dbReference type="Proteomes" id="UP000002669"/>
    </source>
</evidence>
<accession>E4UUA7</accession>
<dbReference type="AlphaFoldDB" id="E4UUA7"/>
<organism evidence="2">
    <name type="scientific">Arthroderma gypseum (strain ATCC MYA-4604 / CBS 118893)</name>
    <name type="common">Microsporum gypseum</name>
    <dbReference type="NCBI Taxonomy" id="535722"/>
    <lineage>
        <taxon>Eukaryota</taxon>
        <taxon>Fungi</taxon>
        <taxon>Dikarya</taxon>
        <taxon>Ascomycota</taxon>
        <taxon>Pezizomycotina</taxon>
        <taxon>Eurotiomycetes</taxon>
        <taxon>Eurotiomycetidae</taxon>
        <taxon>Onygenales</taxon>
        <taxon>Arthrodermataceae</taxon>
        <taxon>Nannizzia</taxon>
    </lineage>
</organism>
<dbReference type="EMBL" id="DS989824">
    <property type="protein sequence ID" value="EFR00874.1"/>
    <property type="molecule type" value="Genomic_DNA"/>
</dbReference>
<evidence type="ECO:0000313" key="1">
    <source>
        <dbReference type="EMBL" id="EFR00874.1"/>
    </source>
</evidence>
<name>E4UUA7_ARTGP</name>
<dbReference type="Proteomes" id="UP000002669">
    <property type="component" value="Unassembled WGS sequence"/>
</dbReference>
<dbReference type="InParanoid" id="E4UUA7"/>
<proteinExistence type="predicted"/>
<reference evidence="2" key="1">
    <citation type="journal article" date="2012" name="MBio">
        <title>Comparative genome analysis of Trichophyton rubrum and related dermatophytes reveals candidate genes involved in infection.</title>
        <authorList>
            <person name="Martinez D.A."/>
            <person name="Oliver B.G."/>
            <person name="Graeser Y."/>
            <person name="Goldberg J.M."/>
            <person name="Li W."/>
            <person name="Martinez-Rossi N.M."/>
            <person name="Monod M."/>
            <person name="Shelest E."/>
            <person name="Barton R.C."/>
            <person name="Birch E."/>
            <person name="Brakhage A.A."/>
            <person name="Chen Z."/>
            <person name="Gurr S.J."/>
            <person name="Heiman D."/>
            <person name="Heitman J."/>
            <person name="Kosti I."/>
            <person name="Rossi A."/>
            <person name="Saif S."/>
            <person name="Samalova M."/>
            <person name="Saunders C.W."/>
            <person name="Shea T."/>
            <person name="Summerbell R.C."/>
            <person name="Xu J."/>
            <person name="Young S."/>
            <person name="Zeng Q."/>
            <person name="Birren B.W."/>
            <person name="Cuomo C.A."/>
            <person name="White T.C."/>
        </authorList>
    </citation>
    <scope>NUCLEOTIDE SEQUENCE [LARGE SCALE GENOMIC DNA]</scope>
    <source>
        <strain evidence="2">ATCC MYA-4604 / CBS 118893</strain>
    </source>
</reference>
<dbReference type="VEuPathDB" id="FungiDB:MGYG_03877"/>
<dbReference type="GeneID" id="10028987"/>
<protein>
    <submittedName>
        <fullName evidence="1">Uncharacterized protein</fullName>
    </submittedName>
</protein>
<sequence>MSAVSSMSEQGELLYRRSTPSGIPMKGPYLVPKILVVHYVSNYERRVRRKSVKILLKITNFKEGVGKMLSSLSLIRPLF</sequence>
<gene>
    <name evidence="1" type="ORF">MGYG_03877</name>
</gene>
<dbReference type="RefSeq" id="XP_003173704.1">
    <property type="nucleotide sequence ID" value="XM_003173656.1"/>
</dbReference>
<keyword evidence="2" id="KW-1185">Reference proteome</keyword>